<keyword evidence="3" id="KW-1185">Reference proteome</keyword>
<evidence type="ECO:0000313" key="2">
    <source>
        <dbReference type="EMBL" id="AMD87252.1"/>
    </source>
</evidence>
<reference evidence="3" key="1">
    <citation type="submission" date="2016-02" db="EMBL/GenBank/DDBJ databases">
        <authorList>
            <person name="Holder M.E."/>
            <person name="Ajami N.J."/>
            <person name="Petrosino J.F."/>
        </authorList>
    </citation>
    <scope>NUCLEOTIDE SEQUENCE [LARGE SCALE GENOMIC DNA]</scope>
    <source>
        <strain evidence="3">CCUG 36733</strain>
    </source>
</reference>
<dbReference type="AlphaFoldDB" id="A0A0X8JEV1"/>
<accession>A0A0X8JEV1</accession>
<organism evidence="2 3">
    <name type="scientific">Actinomyces radicidentis</name>
    <dbReference type="NCBI Taxonomy" id="111015"/>
    <lineage>
        <taxon>Bacteria</taxon>
        <taxon>Bacillati</taxon>
        <taxon>Actinomycetota</taxon>
        <taxon>Actinomycetes</taxon>
        <taxon>Actinomycetales</taxon>
        <taxon>Actinomycetaceae</taxon>
        <taxon>Actinomyces</taxon>
    </lineage>
</organism>
<evidence type="ECO:0000256" key="1">
    <source>
        <dbReference type="SAM" id="MobiDB-lite"/>
    </source>
</evidence>
<sequence length="214" mass="22386">MGGRITASAELSARLSDPEIISGTVEPAQAELESYLEGKCEDAGYGDTLEDCIDALDANDAGGYTNAFTDVVSTSPVTDRSSALAAYRARMTYGFTQTGTTGQAARVPEGGEDLLVTAFPTLTDAQRRSVLASAEIDSGYPLDSSSLGWQRIDLAAALSAKVVLDVHGTVVDVVTGQDETSVVVRTPNGKERPYTGGHASSSHSHGRTTANRVR</sequence>
<evidence type="ECO:0000313" key="3">
    <source>
        <dbReference type="Proteomes" id="UP000065220"/>
    </source>
</evidence>
<name>A0A0X8JEV1_ACTRD</name>
<dbReference type="EMBL" id="CP014228">
    <property type="protein sequence ID" value="AMD87252.1"/>
    <property type="molecule type" value="Genomic_DNA"/>
</dbReference>
<gene>
    <name evidence="2" type="ORF">AXF14_06205</name>
</gene>
<dbReference type="Proteomes" id="UP000065220">
    <property type="component" value="Chromosome"/>
</dbReference>
<dbReference type="STRING" id="111015.AXF14_06205"/>
<protein>
    <submittedName>
        <fullName evidence="2">Uncharacterized protein</fullName>
    </submittedName>
</protein>
<feature type="region of interest" description="Disordered" evidence="1">
    <location>
        <begin position="185"/>
        <end position="214"/>
    </location>
</feature>
<dbReference type="OrthoDB" id="5289372at2"/>
<dbReference type="KEGG" id="ard:AXF14_06205"/>
<dbReference type="RefSeq" id="WP_067941730.1">
    <property type="nucleotide sequence ID" value="NZ_CP014228.1"/>
</dbReference>
<proteinExistence type="predicted"/>